<protein>
    <submittedName>
        <fullName evidence="2">Uncharacterized protein</fullName>
    </submittedName>
</protein>
<feature type="region of interest" description="Disordered" evidence="1">
    <location>
        <begin position="161"/>
        <end position="196"/>
    </location>
</feature>
<dbReference type="AlphaFoldDB" id="A0A699IC51"/>
<name>A0A699IC51_TANCI</name>
<evidence type="ECO:0000313" key="2">
    <source>
        <dbReference type="EMBL" id="GEZ39468.1"/>
    </source>
</evidence>
<sequence length="309" mass="34179">MSDLVRYYPYYHSDTTPVIAPPTTEIPIIAPTIPPSPDYTPASPHYSPASKAESDPSEDPSSDHIPPLPAVSPFLSSNDDTTDSETPDTPPSPTHDTPFIEITASTQRSPVIPHCRVMILAPVQPIPHGRPYRYHPNGPIHTMTARKRVRPLPVQQLYVRHSVDHSSSDSSSRHSLSDHSSLDLPSTSAGPSRKKRRSLMTFVHALPRVSGALSPIRANLIPLPKRVRDIGYLADVEVDPKETRVETVTHPTMPEDIPEPAQEGAAEVTYKTLGDLVQKFHDHTQAILVHHIQTIEGVQREQGHRDCWS</sequence>
<organism evidence="2">
    <name type="scientific">Tanacetum cinerariifolium</name>
    <name type="common">Dalmatian daisy</name>
    <name type="synonym">Chrysanthemum cinerariifolium</name>
    <dbReference type="NCBI Taxonomy" id="118510"/>
    <lineage>
        <taxon>Eukaryota</taxon>
        <taxon>Viridiplantae</taxon>
        <taxon>Streptophyta</taxon>
        <taxon>Embryophyta</taxon>
        <taxon>Tracheophyta</taxon>
        <taxon>Spermatophyta</taxon>
        <taxon>Magnoliopsida</taxon>
        <taxon>eudicotyledons</taxon>
        <taxon>Gunneridae</taxon>
        <taxon>Pentapetalae</taxon>
        <taxon>asterids</taxon>
        <taxon>campanulids</taxon>
        <taxon>Asterales</taxon>
        <taxon>Asteraceae</taxon>
        <taxon>Asteroideae</taxon>
        <taxon>Anthemideae</taxon>
        <taxon>Anthemidinae</taxon>
        <taxon>Tanacetum</taxon>
    </lineage>
</organism>
<reference evidence="2" key="1">
    <citation type="journal article" date="2019" name="Sci. Rep.">
        <title>Draft genome of Tanacetum cinerariifolium, the natural source of mosquito coil.</title>
        <authorList>
            <person name="Yamashiro T."/>
            <person name="Shiraishi A."/>
            <person name="Satake H."/>
            <person name="Nakayama K."/>
        </authorList>
    </citation>
    <scope>NUCLEOTIDE SEQUENCE</scope>
</reference>
<evidence type="ECO:0000256" key="1">
    <source>
        <dbReference type="SAM" id="MobiDB-lite"/>
    </source>
</evidence>
<gene>
    <name evidence="2" type="ORF">Tci_511441</name>
</gene>
<comment type="caution">
    <text evidence="2">The sequence shown here is derived from an EMBL/GenBank/DDBJ whole genome shotgun (WGS) entry which is preliminary data.</text>
</comment>
<feature type="compositionally biased region" description="Basic and acidic residues" evidence="1">
    <location>
        <begin position="161"/>
        <end position="181"/>
    </location>
</feature>
<dbReference type="EMBL" id="BKCJ010273661">
    <property type="protein sequence ID" value="GEZ39468.1"/>
    <property type="molecule type" value="Genomic_DNA"/>
</dbReference>
<accession>A0A699IC51</accession>
<proteinExistence type="predicted"/>
<feature type="region of interest" description="Disordered" evidence="1">
    <location>
        <begin position="29"/>
        <end position="98"/>
    </location>
</feature>